<keyword evidence="1" id="KW-1185">Reference proteome</keyword>
<evidence type="ECO:0000313" key="2">
    <source>
        <dbReference type="WBParaSite" id="L893_g8999.t1"/>
    </source>
</evidence>
<protein>
    <submittedName>
        <fullName evidence="2">MFS transporter</fullName>
    </submittedName>
</protein>
<accession>A0A1I8ASF6</accession>
<dbReference type="Proteomes" id="UP000095287">
    <property type="component" value="Unplaced"/>
</dbReference>
<dbReference type="WBParaSite" id="L893_g8999.t1">
    <property type="protein sequence ID" value="L893_g8999.t1"/>
    <property type="gene ID" value="L893_g8999"/>
</dbReference>
<proteinExistence type="predicted"/>
<dbReference type="AlphaFoldDB" id="A0A1I8ASF6"/>
<name>A0A1I8ASF6_9BILA</name>
<organism evidence="1 2">
    <name type="scientific">Steinernema glaseri</name>
    <dbReference type="NCBI Taxonomy" id="37863"/>
    <lineage>
        <taxon>Eukaryota</taxon>
        <taxon>Metazoa</taxon>
        <taxon>Ecdysozoa</taxon>
        <taxon>Nematoda</taxon>
        <taxon>Chromadorea</taxon>
        <taxon>Rhabditida</taxon>
        <taxon>Tylenchina</taxon>
        <taxon>Panagrolaimomorpha</taxon>
        <taxon>Strongyloidoidea</taxon>
        <taxon>Steinernematidae</taxon>
        <taxon>Steinernema</taxon>
    </lineage>
</organism>
<evidence type="ECO:0000313" key="1">
    <source>
        <dbReference type="Proteomes" id="UP000095287"/>
    </source>
</evidence>
<reference evidence="2" key="1">
    <citation type="submission" date="2016-11" db="UniProtKB">
        <authorList>
            <consortium name="WormBaseParasite"/>
        </authorList>
    </citation>
    <scope>IDENTIFICATION</scope>
</reference>
<sequence>MELATEQRHRVARRIWDDVDVGALGEIATGAALRIAMATLLHTQLVVALVLNSLERFRYVAGGELCRKEGRRECSRE</sequence>